<comment type="caution">
    <text evidence="1">The sequence shown here is derived from an EMBL/GenBank/DDBJ whole genome shotgun (WGS) entry which is preliminary data.</text>
</comment>
<evidence type="ECO:0000313" key="1">
    <source>
        <dbReference type="EMBL" id="GIH23506.1"/>
    </source>
</evidence>
<accession>A0A919UJ72</accession>
<sequence>MDDQPERGLVPLSVEILALRVDEAGRWRYRRLVTALRDGETPDEAVRRHVGVAADDQATVVHSTSWRYQPKGRLVLTYAVCPDPDPLASAEELTEFRLARGSTPAAPSPDDVQVENVAAHALRHLAHLLHSDDVVATALNGTPSIVHGLRRLPADLMVSALR</sequence>
<reference evidence="1" key="1">
    <citation type="submission" date="2021-01" db="EMBL/GenBank/DDBJ databases">
        <title>Whole genome shotgun sequence of Acrocarpospora phusangensis NBRC 108782.</title>
        <authorList>
            <person name="Komaki H."/>
            <person name="Tamura T."/>
        </authorList>
    </citation>
    <scope>NUCLEOTIDE SEQUENCE</scope>
    <source>
        <strain evidence="1">NBRC 108782</strain>
    </source>
</reference>
<keyword evidence="2" id="KW-1185">Reference proteome</keyword>
<name>A0A919UJ72_9ACTN</name>
<dbReference type="AlphaFoldDB" id="A0A919UJ72"/>
<gene>
    <name evidence="1" type="ORF">Aph01nite_18160</name>
</gene>
<protein>
    <submittedName>
        <fullName evidence="1">Uncharacterized protein</fullName>
    </submittedName>
</protein>
<organism evidence="1 2">
    <name type="scientific">Acrocarpospora phusangensis</name>
    <dbReference type="NCBI Taxonomy" id="1070424"/>
    <lineage>
        <taxon>Bacteria</taxon>
        <taxon>Bacillati</taxon>
        <taxon>Actinomycetota</taxon>
        <taxon>Actinomycetes</taxon>
        <taxon>Streptosporangiales</taxon>
        <taxon>Streptosporangiaceae</taxon>
        <taxon>Acrocarpospora</taxon>
    </lineage>
</organism>
<proteinExistence type="predicted"/>
<dbReference type="RefSeq" id="WP_204040308.1">
    <property type="nucleotide sequence ID" value="NZ_BOOA01000010.1"/>
</dbReference>
<dbReference type="Proteomes" id="UP000640052">
    <property type="component" value="Unassembled WGS sequence"/>
</dbReference>
<evidence type="ECO:0000313" key="2">
    <source>
        <dbReference type="Proteomes" id="UP000640052"/>
    </source>
</evidence>
<dbReference type="EMBL" id="BOOA01000010">
    <property type="protein sequence ID" value="GIH23506.1"/>
    <property type="molecule type" value="Genomic_DNA"/>
</dbReference>